<dbReference type="OrthoDB" id="6153286at2759"/>
<reference evidence="4" key="2">
    <citation type="submission" date="2020-11" db="EMBL/GenBank/DDBJ databases">
        <authorList>
            <person name="McCartney M.A."/>
            <person name="Auch B."/>
            <person name="Kono T."/>
            <person name="Mallez S."/>
            <person name="Becker A."/>
            <person name="Gohl D.M."/>
            <person name="Silverstein K.A.T."/>
            <person name="Koren S."/>
            <person name="Bechman K.B."/>
            <person name="Herman A."/>
            <person name="Abrahante J.E."/>
            <person name="Garbe J."/>
        </authorList>
    </citation>
    <scope>NUCLEOTIDE SEQUENCE</scope>
    <source>
        <strain evidence="4">Duluth1</strain>
        <tissue evidence="4">Whole animal</tissue>
    </source>
</reference>
<dbReference type="AlphaFoldDB" id="A0A9D4NEH4"/>
<dbReference type="InterPro" id="IPR050111">
    <property type="entry name" value="C-type_lectin/snaclec_domain"/>
</dbReference>
<keyword evidence="2" id="KW-0732">Signal</keyword>
<keyword evidence="1" id="KW-1015">Disulfide bond</keyword>
<dbReference type="PROSITE" id="PS00615">
    <property type="entry name" value="C_TYPE_LECTIN_1"/>
    <property type="match status" value="1"/>
</dbReference>
<dbReference type="SUPFAM" id="SSF56436">
    <property type="entry name" value="C-type lectin-like"/>
    <property type="match status" value="1"/>
</dbReference>
<dbReference type="InterPro" id="IPR016186">
    <property type="entry name" value="C-type_lectin-like/link_sf"/>
</dbReference>
<dbReference type="InterPro" id="IPR001304">
    <property type="entry name" value="C-type_lectin-like"/>
</dbReference>
<sequence length="160" mass="18286">MSSRDYVIVSAVVYLWIVSLMTVDGCPSGWTNYGDSCYHFSHDTEQWVDAQVICREFEGYLVEKASSPEQNFLSTETIRRGTLFWIGATDLFIEREWQWMTSHTAINRNDAFWAPGQPDNQNGNDNCAGIRNSDGKWYDERCSVSMHYICERSGSEAIVG</sequence>
<evidence type="ECO:0000259" key="3">
    <source>
        <dbReference type="PROSITE" id="PS50041"/>
    </source>
</evidence>
<evidence type="ECO:0000256" key="2">
    <source>
        <dbReference type="SAM" id="SignalP"/>
    </source>
</evidence>
<reference evidence="4" key="1">
    <citation type="journal article" date="2019" name="bioRxiv">
        <title>The Genome of the Zebra Mussel, Dreissena polymorpha: A Resource for Invasive Species Research.</title>
        <authorList>
            <person name="McCartney M.A."/>
            <person name="Auch B."/>
            <person name="Kono T."/>
            <person name="Mallez S."/>
            <person name="Zhang Y."/>
            <person name="Obille A."/>
            <person name="Becker A."/>
            <person name="Abrahante J.E."/>
            <person name="Garbe J."/>
            <person name="Badalamenti J.P."/>
            <person name="Herman A."/>
            <person name="Mangelson H."/>
            <person name="Liachko I."/>
            <person name="Sullivan S."/>
            <person name="Sone E.D."/>
            <person name="Koren S."/>
            <person name="Silverstein K.A.T."/>
            <person name="Beckman K.B."/>
            <person name="Gohl D.M."/>
        </authorList>
    </citation>
    <scope>NUCLEOTIDE SEQUENCE</scope>
    <source>
        <strain evidence="4">Duluth1</strain>
        <tissue evidence="4">Whole animal</tissue>
    </source>
</reference>
<gene>
    <name evidence="4" type="ORF">DPMN_016974</name>
</gene>
<dbReference type="InterPro" id="IPR016187">
    <property type="entry name" value="CTDL_fold"/>
</dbReference>
<protein>
    <recommendedName>
        <fullName evidence="3">C-type lectin domain-containing protein</fullName>
    </recommendedName>
</protein>
<dbReference type="EMBL" id="JAIWYP010000001">
    <property type="protein sequence ID" value="KAH3892841.1"/>
    <property type="molecule type" value="Genomic_DNA"/>
</dbReference>
<proteinExistence type="predicted"/>
<name>A0A9D4NEH4_DREPO</name>
<dbReference type="InterPro" id="IPR018378">
    <property type="entry name" value="C-type_lectin_CS"/>
</dbReference>
<dbReference type="Gene3D" id="3.10.100.10">
    <property type="entry name" value="Mannose-Binding Protein A, subunit A"/>
    <property type="match status" value="1"/>
</dbReference>
<dbReference type="Pfam" id="PF00059">
    <property type="entry name" value="Lectin_C"/>
    <property type="match status" value="1"/>
</dbReference>
<evidence type="ECO:0000313" key="4">
    <source>
        <dbReference type="EMBL" id="KAH3892841.1"/>
    </source>
</evidence>
<dbReference type="PANTHER" id="PTHR22803">
    <property type="entry name" value="MANNOSE, PHOSPHOLIPASE, LECTIN RECEPTOR RELATED"/>
    <property type="match status" value="1"/>
</dbReference>
<accession>A0A9D4NEH4</accession>
<dbReference type="SMART" id="SM00034">
    <property type="entry name" value="CLECT"/>
    <property type="match status" value="1"/>
</dbReference>
<feature type="domain" description="C-type lectin" evidence="3">
    <location>
        <begin position="33"/>
        <end position="151"/>
    </location>
</feature>
<dbReference type="PROSITE" id="PS50041">
    <property type="entry name" value="C_TYPE_LECTIN_2"/>
    <property type="match status" value="1"/>
</dbReference>
<feature type="chain" id="PRO_5038582454" description="C-type lectin domain-containing protein" evidence="2">
    <location>
        <begin position="26"/>
        <end position="160"/>
    </location>
</feature>
<dbReference type="Proteomes" id="UP000828390">
    <property type="component" value="Unassembled WGS sequence"/>
</dbReference>
<evidence type="ECO:0000313" key="5">
    <source>
        <dbReference type="Proteomes" id="UP000828390"/>
    </source>
</evidence>
<comment type="caution">
    <text evidence="4">The sequence shown here is derived from an EMBL/GenBank/DDBJ whole genome shotgun (WGS) entry which is preliminary data.</text>
</comment>
<organism evidence="4 5">
    <name type="scientific">Dreissena polymorpha</name>
    <name type="common">Zebra mussel</name>
    <name type="synonym">Mytilus polymorpha</name>
    <dbReference type="NCBI Taxonomy" id="45954"/>
    <lineage>
        <taxon>Eukaryota</taxon>
        <taxon>Metazoa</taxon>
        <taxon>Spiralia</taxon>
        <taxon>Lophotrochozoa</taxon>
        <taxon>Mollusca</taxon>
        <taxon>Bivalvia</taxon>
        <taxon>Autobranchia</taxon>
        <taxon>Heteroconchia</taxon>
        <taxon>Euheterodonta</taxon>
        <taxon>Imparidentia</taxon>
        <taxon>Neoheterodontei</taxon>
        <taxon>Myida</taxon>
        <taxon>Dreissenoidea</taxon>
        <taxon>Dreissenidae</taxon>
        <taxon>Dreissena</taxon>
    </lineage>
</organism>
<evidence type="ECO:0000256" key="1">
    <source>
        <dbReference type="ARBA" id="ARBA00023157"/>
    </source>
</evidence>
<keyword evidence="5" id="KW-1185">Reference proteome</keyword>
<feature type="signal peptide" evidence="2">
    <location>
        <begin position="1"/>
        <end position="25"/>
    </location>
</feature>